<feature type="compositionally biased region" description="Basic and acidic residues" evidence="1">
    <location>
        <begin position="328"/>
        <end position="337"/>
    </location>
</feature>
<accession>A0A1Y2I637</accession>
<evidence type="ECO:0000313" key="3">
    <source>
        <dbReference type="Proteomes" id="UP000193067"/>
    </source>
</evidence>
<keyword evidence="3" id="KW-1185">Reference proteome</keyword>
<name>A0A1Y2I637_TRAC3</name>
<evidence type="ECO:0008006" key="4">
    <source>
        <dbReference type="Google" id="ProtNLM"/>
    </source>
</evidence>
<feature type="compositionally biased region" description="Low complexity" evidence="1">
    <location>
        <begin position="120"/>
        <end position="135"/>
    </location>
</feature>
<evidence type="ECO:0000256" key="1">
    <source>
        <dbReference type="SAM" id="MobiDB-lite"/>
    </source>
</evidence>
<dbReference type="STRING" id="1353009.A0A1Y2I637"/>
<dbReference type="EMBL" id="KZ084173">
    <property type="protein sequence ID" value="OSC96617.1"/>
    <property type="molecule type" value="Genomic_DNA"/>
</dbReference>
<dbReference type="InterPro" id="IPR011333">
    <property type="entry name" value="SKP1/BTB/POZ_sf"/>
</dbReference>
<protein>
    <recommendedName>
        <fullName evidence="4">BTB domain-containing protein</fullName>
    </recommendedName>
</protein>
<sequence length="337" mass="37665">MSSVASTSAALSPIERLLQQSLHLPDYRDVHLYAFTRRTVFPNGSTWIDLPAPVAAMSSILRDRAYFRELLTSGFAETVTTAGVASDTAIRQYALPGEYEYDSDSDLEESGFDDMDQDESLAPSRSASPAPLASELKGKRKAQRPFLPAPEVEYRSILLPSVAYRTLSACVYYIYTEKINFLPLRSQDPQTRRRVLAVSMGDGIVPPCSPKSMYRLADLYGMPELQQMAYDAILDSLTPENIVEEAFSSFFSRYERLREHAVSYLMQIYSDPQVEAALHDTLDKVAKGQLPHASGILRSLFGLRMALTQAERPITPPPPVSARASRSYRSEDSRSWI</sequence>
<proteinExistence type="predicted"/>
<evidence type="ECO:0000313" key="2">
    <source>
        <dbReference type="EMBL" id="OSC96617.1"/>
    </source>
</evidence>
<organism evidence="2 3">
    <name type="scientific">Trametes coccinea (strain BRFM310)</name>
    <name type="common">Pycnoporus coccineus</name>
    <dbReference type="NCBI Taxonomy" id="1353009"/>
    <lineage>
        <taxon>Eukaryota</taxon>
        <taxon>Fungi</taxon>
        <taxon>Dikarya</taxon>
        <taxon>Basidiomycota</taxon>
        <taxon>Agaricomycotina</taxon>
        <taxon>Agaricomycetes</taxon>
        <taxon>Polyporales</taxon>
        <taxon>Polyporaceae</taxon>
        <taxon>Trametes</taxon>
    </lineage>
</organism>
<dbReference type="Proteomes" id="UP000193067">
    <property type="component" value="Unassembled WGS sequence"/>
</dbReference>
<reference evidence="2 3" key="1">
    <citation type="journal article" date="2015" name="Biotechnol. Biofuels">
        <title>Enhanced degradation of softwood versus hardwood by the white-rot fungus Pycnoporus coccineus.</title>
        <authorList>
            <person name="Couturier M."/>
            <person name="Navarro D."/>
            <person name="Chevret D."/>
            <person name="Henrissat B."/>
            <person name="Piumi F."/>
            <person name="Ruiz-Duenas F.J."/>
            <person name="Martinez A.T."/>
            <person name="Grigoriev I.V."/>
            <person name="Riley R."/>
            <person name="Lipzen A."/>
            <person name="Berrin J.G."/>
            <person name="Master E.R."/>
            <person name="Rosso M.N."/>
        </authorList>
    </citation>
    <scope>NUCLEOTIDE SEQUENCE [LARGE SCALE GENOMIC DNA]</scope>
    <source>
        <strain evidence="2 3">BRFM310</strain>
    </source>
</reference>
<feature type="region of interest" description="Disordered" evidence="1">
    <location>
        <begin position="312"/>
        <end position="337"/>
    </location>
</feature>
<feature type="compositionally biased region" description="Acidic residues" evidence="1">
    <location>
        <begin position="101"/>
        <end position="119"/>
    </location>
</feature>
<feature type="region of interest" description="Disordered" evidence="1">
    <location>
        <begin position="101"/>
        <end position="141"/>
    </location>
</feature>
<dbReference type="Gene3D" id="3.30.710.10">
    <property type="entry name" value="Potassium Channel Kv1.1, Chain A"/>
    <property type="match status" value="1"/>
</dbReference>
<dbReference type="OrthoDB" id="6359816at2759"/>
<gene>
    <name evidence="2" type="ORF">PYCCODRAFT_1378839</name>
</gene>
<dbReference type="AlphaFoldDB" id="A0A1Y2I637"/>